<organism evidence="1 2">
    <name type="scientific">Asterophora parasitica</name>
    <dbReference type="NCBI Taxonomy" id="117018"/>
    <lineage>
        <taxon>Eukaryota</taxon>
        <taxon>Fungi</taxon>
        <taxon>Dikarya</taxon>
        <taxon>Basidiomycota</taxon>
        <taxon>Agaricomycotina</taxon>
        <taxon>Agaricomycetes</taxon>
        <taxon>Agaricomycetidae</taxon>
        <taxon>Agaricales</taxon>
        <taxon>Tricholomatineae</taxon>
        <taxon>Lyophyllaceae</taxon>
        <taxon>Asterophora</taxon>
    </lineage>
</organism>
<keyword evidence="2" id="KW-1185">Reference proteome</keyword>
<evidence type="ECO:0000313" key="2">
    <source>
        <dbReference type="Proteomes" id="UP000775547"/>
    </source>
</evidence>
<sequence length="158" mass="17914">MGPNDRLVTSTLTMSRVPVWDRNWSSTNICVWDAAAAHLLLEDALTRDVKEARGQAFLVTGKDPAWRLEDTREAVKHFASRPVILDDVPPLPIFILAHLVEASLFLRYHILLLFLFPFGIKPRLVPKWIGQLVYLQPATLEYLSDIVIDDSRAKKVLG</sequence>
<dbReference type="EMBL" id="JABCKV010000167">
    <property type="protein sequence ID" value="KAG5642667.1"/>
    <property type="molecule type" value="Genomic_DNA"/>
</dbReference>
<reference evidence="1" key="1">
    <citation type="submission" date="2020-07" db="EMBL/GenBank/DDBJ databases">
        <authorList>
            <person name="Nieuwenhuis M."/>
            <person name="Van De Peppel L.J.J."/>
        </authorList>
    </citation>
    <scope>NUCLEOTIDE SEQUENCE</scope>
    <source>
        <strain evidence="1">AP01</strain>
        <tissue evidence="1">Mycelium</tissue>
    </source>
</reference>
<proteinExistence type="predicted"/>
<dbReference type="Proteomes" id="UP000775547">
    <property type="component" value="Unassembled WGS sequence"/>
</dbReference>
<reference evidence="1" key="2">
    <citation type="submission" date="2021-10" db="EMBL/GenBank/DDBJ databases">
        <title>Phylogenomics reveals ancestral predisposition of the termite-cultivated fungus Termitomyces towards a domesticated lifestyle.</title>
        <authorList>
            <person name="Auxier B."/>
            <person name="Grum-Grzhimaylo A."/>
            <person name="Cardenas M.E."/>
            <person name="Lodge J.D."/>
            <person name="Laessoe T."/>
            <person name="Pedersen O."/>
            <person name="Smith M.E."/>
            <person name="Kuyper T.W."/>
            <person name="Franco-Molano E.A."/>
            <person name="Baroni T.J."/>
            <person name="Aanen D.K."/>
        </authorList>
    </citation>
    <scope>NUCLEOTIDE SEQUENCE</scope>
    <source>
        <strain evidence="1">AP01</strain>
        <tissue evidence="1">Mycelium</tissue>
    </source>
</reference>
<dbReference type="OrthoDB" id="10058185at2759"/>
<evidence type="ECO:0000313" key="1">
    <source>
        <dbReference type="EMBL" id="KAG5642667.1"/>
    </source>
</evidence>
<accession>A0A9P7G8K1</accession>
<gene>
    <name evidence="1" type="ORF">DXG03_002351</name>
</gene>
<protein>
    <submittedName>
        <fullName evidence="1">Uncharacterized protein</fullName>
    </submittedName>
</protein>
<dbReference type="AlphaFoldDB" id="A0A9P7G8K1"/>
<name>A0A9P7G8K1_9AGAR</name>
<comment type="caution">
    <text evidence="1">The sequence shown here is derived from an EMBL/GenBank/DDBJ whole genome shotgun (WGS) entry which is preliminary data.</text>
</comment>